<dbReference type="EMBL" id="BHYM01000050">
    <property type="protein sequence ID" value="GCE42123.1"/>
    <property type="molecule type" value="Genomic_DNA"/>
</dbReference>
<keyword evidence="2" id="KW-1185">Reference proteome</keyword>
<reference evidence="1 2" key="1">
    <citation type="submission" date="2018-11" db="EMBL/GenBank/DDBJ databases">
        <title>Microbial catabolism of amino acid.</title>
        <authorList>
            <person name="Hibi M."/>
            <person name="Ogawa J."/>
        </authorList>
    </citation>
    <scope>NUCLEOTIDE SEQUENCE [LARGE SCALE GENOMIC DNA]</scope>
    <source>
        <strain evidence="1 2">C31-06</strain>
    </source>
</reference>
<evidence type="ECO:0000313" key="2">
    <source>
        <dbReference type="Proteomes" id="UP000287519"/>
    </source>
</evidence>
<sequence length="42" mass="4560">MSEQLLLARGGCGETQAPFAFNALNGWAEDARETAIEMECDL</sequence>
<protein>
    <submittedName>
        <fullName evidence="1">Uncharacterized protein</fullName>
    </submittedName>
</protein>
<organism evidence="1 2">
    <name type="scientific">Rhodococcus wratislaviensis</name>
    <name type="common">Tsukamurella wratislaviensis</name>
    <dbReference type="NCBI Taxonomy" id="44752"/>
    <lineage>
        <taxon>Bacteria</taxon>
        <taxon>Bacillati</taxon>
        <taxon>Actinomycetota</taxon>
        <taxon>Actinomycetes</taxon>
        <taxon>Mycobacteriales</taxon>
        <taxon>Nocardiaceae</taxon>
        <taxon>Rhodococcus</taxon>
    </lineage>
</organism>
<dbReference type="Proteomes" id="UP000287519">
    <property type="component" value="Unassembled WGS sequence"/>
</dbReference>
<dbReference type="AlphaFoldDB" id="A0A402CES8"/>
<accession>A0A402CES8</accession>
<proteinExistence type="predicted"/>
<evidence type="ECO:0000313" key="1">
    <source>
        <dbReference type="EMBL" id="GCE42123.1"/>
    </source>
</evidence>
<comment type="caution">
    <text evidence="1">The sequence shown here is derived from an EMBL/GenBank/DDBJ whole genome shotgun (WGS) entry which is preliminary data.</text>
</comment>
<gene>
    <name evidence="1" type="ORF">Rhow_006062</name>
</gene>
<name>A0A402CES8_RHOWR</name>